<keyword evidence="3" id="KW-1185">Reference proteome</keyword>
<dbReference type="PANTHER" id="PTHR34066:SF1">
    <property type="entry name" value="DUF1764 FAMILY PROTEIN"/>
    <property type="match status" value="1"/>
</dbReference>
<dbReference type="AlphaFoldDB" id="A0A4D9CVV1"/>
<organism evidence="2 3">
    <name type="scientific">Nannochloropsis salina CCMP1776</name>
    <dbReference type="NCBI Taxonomy" id="1027361"/>
    <lineage>
        <taxon>Eukaryota</taxon>
        <taxon>Sar</taxon>
        <taxon>Stramenopiles</taxon>
        <taxon>Ochrophyta</taxon>
        <taxon>Eustigmatophyceae</taxon>
        <taxon>Eustigmatales</taxon>
        <taxon>Monodopsidaceae</taxon>
        <taxon>Microchloropsis</taxon>
        <taxon>Microchloropsis salina</taxon>
    </lineage>
</organism>
<evidence type="ECO:0008006" key="4">
    <source>
        <dbReference type="Google" id="ProtNLM"/>
    </source>
</evidence>
<accession>A0A4D9CVV1</accession>
<evidence type="ECO:0000313" key="3">
    <source>
        <dbReference type="Proteomes" id="UP000355283"/>
    </source>
</evidence>
<dbReference type="OrthoDB" id="20835at2759"/>
<feature type="compositionally biased region" description="Basic and acidic residues" evidence="1">
    <location>
        <begin position="102"/>
        <end position="137"/>
    </location>
</feature>
<evidence type="ECO:0000256" key="1">
    <source>
        <dbReference type="SAM" id="MobiDB-lite"/>
    </source>
</evidence>
<evidence type="ECO:0000313" key="2">
    <source>
        <dbReference type="EMBL" id="TFJ83362.1"/>
    </source>
</evidence>
<feature type="region of interest" description="Disordered" evidence="1">
    <location>
        <begin position="1"/>
        <end position="50"/>
    </location>
</feature>
<dbReference type="Pfam" id="PF08576">
    <property type="entry name" value="DUF1764"/>
    <property type="match status" value="1"/>
</dbReference>
<feature type="region of interest" description="Disordered" evidence="1">
    <location>
        <begin position="99"/>
        <end position="149"/>
    </location>
</feature>
<reference evidence="2" key="1">
    <citation type="submission" date="2019-01" db="EMBL/GenBank/DDBJ databases">
        <title>Nuclear Genome Assembly of the Microalgal Biofuel strain Nannochloropsis salina CCMP1776.</title>
        <authorList>
            <person name="Hovde B."/>
        </authorList>
    </citation>
    <scope>NUCLEOTIDE SEQUENCE [LARGE SCALE GENOMIC DNA]</scope>
    <source>
        <strain evidence="2">CCMP1776</strain>
    </source>
</reference>
<feature type="compositionally biased region" description="Basic and acidic residues" evidence="1">
    <location>
        <begin position="30"/>
        <end position="43"/>
    </location>
</feature>
<protein>
    <recommendedName>
        <fullName evidence="4">DUF1764 domain-containing protein</fullName>
    </recommendedName>
</protein>
<proteinExistence type="predicted"/>
<dbReference type="EMBL" id="SDOX01000043">
    <property type="protein sequence ID" value="TFJ83362.1"/>
    <property type="molecule type" value="Genomic_DNA"/>
</dbReference>
<name>A0A4D9CVV1_9STRA</name>
<dbReference type="Proteomes" id="UP000355283">
    <property type="component" value="Unassembled WGS sequence"/>
</dbReference>
<dbReference type="PANTHER" id="PTHR34066">
    <property type="entry name" value="GROWTH FACTOR 2"/>
    <property type="match status" value="1"/>
</dbReference>
<sequence>MQNLGTEGEVDMGRTRTDTAFRPSRPQSKIKKDPKTRNERSHTTGETAGVEEIFAGKEEKNLLTDAVRQAGKEIDDLFNDLTQRKRVAAASATTKKAVVKIKKADSRPPSHTVGKNEGRRYDPQRDDPDVRPWKRDATGMPIYDPESMRVGKGGGTALCPFDCNCCFG</sequence>
<gene>
    <name evidence="2" type="ORF">NSK_005332</name>
</gene>
<dbReference type="InterPro" id="IPR013885">
    <property type="entry name" value="DUF1764_euk"/>
</dbReference>
<comment type="caution">
    <text evidence="2">The sequence shown here is derived from an EMBL/GenBank/DDBJ whole genome shotgun (WGS) entry which is preliminary data.</text>
</comment>